<dbReference type="Gene3D" id="1.20.120.450">
    <property type="entry name" value="dinb family like domain"/>
    <property type="match status" value="1"/>
</dbReference>
<evidence type="ECO:0000313" key="2">
    <source>
        <dbReference type="EMBL" id="WIM70756.1"/>
    </source>
</evidence>
<organism evidence="2 3">
    <name type="scientific">Corynebacterium suedekumii</name>
    <dbReference type="NCBI Taxonomy" id="3049801"/>
    <lineage>
        <taxon>Bacteria</taxon>
        <taxon>Bacillati</taxon>
        <taxon>Actinomycetota</taxon>
        <taxon>Actinomycetes</taxon>
        <taxon>Mycobacteriales</taxon>
        <taxon>Corynebacteriaceae</taxon>
        <taxon>Corynebacterium</taxon>
    </lineage>
</organism>
<keyword evidence="3" id="KW-1185">Reference proteome</keyword>
<dbReference type="Pfam" id="PF12867">
    <property type="entry name" value="DinB_2"/>
    <property type="match status" value="1"/>
</dbReference>
<dbReference type="RefSeq" id="WP_284875336.1">
    <property type="nucleotide sequence ID" value="NZ_CP126970.1"/>
</dbReference>
<proteinExistence type="predicted"/>
<evidence type="ECO:0000259" key="1">
    <source>
        <dbReference type="Pfam" id="PF12867"/>
    </source>
</evidence>
<accession>A0ABY8VM66</accession>
<dbReference type="SUPFAM" id="SSF109854">
    <property type="entry name" value="DinB/YfiT-like putative metalloenzymes"/>
    <property type="match status" value="1"/>
</dbReference>
<dbReference type="InterPro" id="IPR034660">
    <property type="entry name" value="DinB/YfiT-like"/>
</dbReference>
<sequence length="169" mass="18740">MNANDTITDLAGRVTWSLAQLRELSPAELNAHPLGHPNSPGWLLWHTGRELDMQLAHLRDSDQVWTTQGFRDRFDLGEIGDSLGYGHTPEEATSIQVANQGLAAEYIEACVEAVLDHARTVPEDAWDEVIDEYDGEPVTRQVRVTSILIDALEHLAQAIYVAGMPDLDQ</sequence>
<dbReference type="Proteomes" id="UP001238805">
    <property type="component" value="Chromosome"/>
</dbReference>
<gene>
    <name evidence="2" type="ORF">QP029_02690</name>
</gene>
<evidence type="ECO:0000313" key="3">
    <source>
        <dbReference type="Proteomes" id="UP001238805"/>
    </source>
</evidence>
<name>A0ABY8VM66_9CORY</name>
<dbReference type="EMBL" id="CP126970">
    <property type="protein sequence ID" value="WIM70756.1"/>
    <property type="molecule type" value="Genomic_DNA"/>
</dbReference>
<dbReference type="InterPro" id="IPR024775">
    <property type="entry name" value="DinB-like"/>
</dbReference>
<reference evidence="2 3" key="1">
    <citation type="submission" date="2023-05" db="EMBL/GenBank/DDBJ databases">
        <title>Corynebacterium suedekumii sp. nov. and Corynebacterium breve sp. nov. isolated from raw cow's milk.</title>
        <authorList>
            <person name="Baer M.K."/>
            <person name="Mehl L."/>
            <person name="Hellmuth R."/>
            <person name="Marke G."/>
            <person name="Lipski A."/>
        </authorList>
    </citation>
    <scope>NUCLEOTIDE SEQUENCE [LARGE SCALE GENOMIC DNA]</scope>
    <source>
        <strain evidence="2 3">LM112</strain>
    </source>
</reference>
<feature type="domain" description="DinB-like" evidence="1">
    <location>
        <begin position="20"/>
        <end position="155"/>
    </location>
</feature>
<protein>
    <submittedName>
        <fullName evidence="2">DinB family protein</fullName>
    </submittedName>
</protein>